<dbReference type="InterPro" id="IPR036388">
    <property type="entry name" value="WH-like_DNA-bd_sf"/>
</dbReference>
<dbReference type="Gene3D" id="3.40.50.300">
    <property type="entry name" value="P-loop containing nucleotide triphosphate hydrolases"/>
    <property type="match status" value="1"/>
</dbReference>
<keyword evidence="2" id="KW-1133">Transmembrane helix</keyword>
<dbReference type="Gene3D" id="3.30.70.1390">
    <property type="entry name" value="ROC domain from the Parkinson's disease-associated leucine-rich repeat kinase 2"/>
    <property type="match status" value="1"/>
</dbReference>
<dbReference type="GeneID" id="111112614"/>
<feature type="transmembrane region" description="Helical" evidence="2">
    <location>
        <begin position="190"/>
        <end position="209"/>
    </location>
</feature>
<keyword evidence="2" id="KW-0812">Transmembrane</keyword>
<dbReference type="AlphaFoldDB" id="A0A8B8BRH2"/>
<keyword evidence="2" id="KW-0472">Membrane</keyword>
<gene>
    <name evidence="5" type="primary">LOC111112614</name>
</gene>
<feature type="region of interest" description="Disordered" evidence="1">
    <location>
        <begin position="242"/>
        <end position="273"/>
    </location>
</feature>
<evidence type="ECO:0000256" key="2">
    <source>
        <dbReference type="SAM" id="Phobius"/>
    </source>
</evidence>
<dbReference type="Gene3D" id="1.10.10.10">
    <property type="entry name" value="Winged helix-like DNA-binding domain superfamily/Winged helix DNA-binding domain"/>
    <property type="match status" value="1"/>
</dbReference>
<protein>
    <submittedName>
        <fullName evidence="5">Uncharacterized protein LOC111112614 isoform X1</fullName>
    </submittedName>
</protein>
<organism evidence="4 5">
    <name type="scientific">Crassostrea virginica</name>
    <name type="common">Eastern oyster</name>
    <dbReference type="NCBI Taxonomy" id="6565"/>
    <lineage>
        <taxon>Eukaryota</taxon>
        <taxon>Metazoa</taxon>
        <taxon>Spiralia</taxon>
        <taxon>Lophotrochozoa</taxon>
        <taxon>Mollusca</taxon>
        <taxon>Bivalvia</taxon>
        <taxon>Autobranchia</taxon>
        <taxon>Pteriomorphia</taxon>
        <taxon>Ostreida</taxon>
        <taxon>Ostreoidea</taxon>
        <taxon>Ostreidae</taxon>
        <taxon>Crassostrea</taxon>
    </lineage>
</organism>
<dbReference type="InterPro" id="IPR041249">
    <property type="entry name" value="HEPN_DZIP3"/>
</dbReference>
<dbReference type="SUPFAM" id="SSF52540">
    <property type="entry name" value="P-loop containing nucleoside triphosphate hydrolases"/>
    <property type="match status" value="1"/>
</dbReference>
<dbReference type="Pfam" id="PF18738">
    <property type="entry name" value="HEPN_DZIP3"/>
    <property type="match status" value="1"/>
</dbReference>
<feature type="domain" description="DZIP3-like HEPN" evidence="3">
    <location>
        <begin position="1093"/>
        <end position="1221"/>
    </location>
</feature>
<name>A0A8B8BRH2_CRAVI</name>
<feature type="compositionally biased region" description="Basic and acidic residues" evidence="1">
    <location>
        <begin position="242"/>
        <end position="255"/>
    </location>
</feature>
<evidence type="ECO:0000313" key="5">
    <source>
        <dbReference type="RefSeq" id="XP_022305932.1"/>
    </source>
</evidence>
<dbReference type="RefSeq" id="XP_022305932.1">
    <property type="nucleotide sequence ID" value="XM_022450224.1"/>
</dbReference>
<proteinExistence type="predicted"/>
<dbReference type="OrthoDB" id="676979at2759"/>
<reference evidence="5" key="1">
    <citation type="submission" date="2025-08" db="UniProtKB">
        <authorList>
            <consortium name="RefSeq"/>
        </authorList>
    </citation>
    <scope>IDENTIFICATION</scope>
    <source>
        <tissue evidence="5">Whole sample</tissue>
    </source>
</reference>
<evidence type="ECO:0000256" key="1">
    <source>
        <dbReference type="SAM" id="MobiDB-lite"/>
    </source>
</evidence>
<accession>A0A8B8BRH2</accession>
<sequence length="1253" mass="144300">MLECRGKGCLVLVCLAIILRSNEHYGKVLAMGIVHRVRDCPRDEKEWQKASDRLNCTSGDSSTMNKYHCLPADNLTTLLEFCYTRTRTQVVEGQCMVFIERKHIVNNYDCSMFKEGCPNIWYFMDQMYRFPACFEIDPLLHCYKAEATCQPTTWNVSVLSDSSQSTFVNKTSTNLTTADRNNREIDPLPILLPLIGILGIAVIIAILAWKNKWRRKRFFGRKETGRPDGNDEELRAFEMRPIEISQPERDDEESRLLGLEVNEISQPERDDEESRLLGLEVNEISQPERDDEESRLLGLEVNEDIDRLGIDYLIHNLPSDHRTFPMIAEKLKIPQEILYWSLKNREKFVRSMKVGNIRVFNGRAMVIGCARAGKTTLVKKIKGDKDLTTTSTSGIEIHSHTFKLNSDESTIIVSTDEEKEKGCLCLAPGMLEILEENTQETSFGVNVNVVPDQSNVISPREENHIVDKASSLPSSIESTLNSNNDEVVDDTDPAVNESDQLINNLTAAAYVSAGTDRSNATLEHNIDLNDCVPSVNRDNLKMLTLLDFAGHSAYYACHHIFFSPRAFFILVVDMTKDLSTVATEACRKEGLIYSNWTYADYIKYWLGSIHTYSSKVAPVILAFSHSEDNGADPEKALQYFRQICKCLPQNLLDHLDKRRIFSFQKQSEKNVEDFKECLAATVKSQSHWGERVPISWTKHEAVLKKLKESNNVVSFSDLLRYVSETNDRKRNKEEDLLNALIFFNDTGVILFRSEIKDIIILNVQWFVDAFKHIIFDEIHMEVMEDMRDFAEFQELNEHGLLSSKVLIVLWQNSNFYQHKNSLVNHMKHLDMLAELSKELWYVPCMNKQKYPWEILNNCNVSSRLCFLFEFLPFVIYHRLVVTCINKLGMTPWKISERMCIYHKVTVLSYKDHRVLIAICDNKERPHRNFPYSIEIQINVTKPREIDTRLTSKLKEDIFERLSVLTQGILSSEFYSYVGYRCRLETFGKNVESHIITEEEMSASEYDCLKCSHPHIVHVGSIRRFWKKDEAQTHLTVGSRTSSSHPFAATEEMTNLNRVSRLMLGPCTEQLRDLLRLYIPPASFPAVIQRKRSQLKRLTEPQRKLILPNSGVYSGNYDDMDISLLYILLRNVCGIQAHNKGWGNTPDSADISVSANIERLRLARNRCSHTTEGMSNVDFNQVWSEIRAAVVDLDKVLGIGNKYQEAVDFILNDTMDPVKDKHFRDQLLEQIKDINDIRKKFERIEGRTKKMMAN</sequence>
<dbReference type="KEGG" id="cvn:111112614"/>
<dbReference type="InterPro" id="IPR027417">
    <property type="entry name" value="P-loop_NTPase"/>
</dbReference>
<dbReference type="Proteomes" id="UP000694844">
    <property type="component" value="Chromosome 9"/>
</dbReference>
<keyword evidence="4" id="KW-1185">Reference proteome</keyword>
<evidence type="ECO:0000313" key="4">
    <source>
        <dbReference type="Proteomes" id="UP000694844"/>
    </source>
</evidence>
<evidence type="ECO:0000259" key="3">
    <source>
        <dbReference type="Pfam" id="PF18738"/>
    </source>
</evidence>